<dbReference type="InterPro" id="IPR037401">
    <property type="entry name" value="SnoaL-like"/>
</dbReference>
<protein>
    <submittedName>
        <fullName evidence="2">Nuclear transport factor 2 family protein</fullName>
    </submittedName>
</protein>
<proteinExistence type="predicted"/>
<reference evidence="3" key="1">
    <citation type="journal article" date="2018" name="Front. Microbiol.">
        <title>Genome-Based Analysis Reveals the Taxonomy and Diversity of the Family Idiomarinaceae.</title>
        <authorList>
            <person name="Liu Y."/>
            <person name="Lai Q."/>
            <person name="Shao Z."/>
        </authorList>
    </citation>
    <scope>NUCLEOTIDE SEQUENCE [LARGE SCALE GENOMIC DNA]</scope>
    <source>
        <strain evidence="3">GBPy7</strain>
    </source>
</reference>
<evidence type="ECO:0000259" key="1">
    <source>
        <dbReference type="Pfam" id="PF12680"/>
    </source>
</evidence>
<sequence>MKDLKTQDREELIANLQAMYSDFNKEAVGNVDSIYHKEISFRDPILQVNGIDELKRYFNHGIANATLCHFAFDSQVVTENTAFLTWQMRLQHQKLAGGKEIVVPGCTHIEFSDEDNLVRHHVDYYDVGAMIYEHIPIIGFLVGKVRERLEAYD</sequence>
<comment type="caution">
    <text evidence="2">The sequence shown here is derived from an EMBL/GenBank/DDBJ whole genome shotgun (WGS) entry which is preliminary data.</text>
</comment>
<organism evidence="2 3">
    <name type="scientific">Aliidiomarina iranensis</name>
    <dbReference type="NCBI Taxonomy" id="1434071"/>
    <lineage>
        <taxon>Bacteria</taxon>
        <taxon>Pseudomonadati</taxon>
        <taxon>Pseudomonadota</taxon>
        <taxon>Gammaproteobacteria</taxon>
        <taxon>Alteromonadales</taxon>
        <taxon>Idiomarinaceae</taxon>
        <taxon>Aliidiomarina</taxon>
    </lineage>
</organism>
<dbReference type="Pfam" id="PF12680">
    <property type="entry name" value="SnoaL_2"/>
    <property type="match status" value="1"/>
</dbReference>
<dbReference type="Proteomes" id="UP000288395">
    <property type="component" value="Unassembled WGS sequence"/>
</dbReference>
<name>A0A432W000_9GAMM</name>
<keyword evidence="3" id="KW-1185">Reference proteome</keyword>
<dbReference type="InterPro" id="IPR032710">
    <property type="entry name" value="NTF2-like_dom_sf"/>
</dbReference>
<dbReference type="EMBL" id="PIPJ01000002">
    <property type="protein sequence ID" value="RUO22303.1"/>
    <property type="molecule type" value="Genomic_DNA"/>
</dbReference>
<dbReference type="AlphaFoldDB" id="A0A432W000"/>
<dbReference type="Gene3D" id="3.10.450.50">
    <property type="match status" value="1"/>
</dbReference>
<evidence type="ECO:0000313" key="3">
    <source>
        <dbReference type="Proteomes" id="UP000288395"/>
    </source>
</evidence>
<dbReference type="SUPFAM" id="SSF54427">
    <property type="entry name" value="NTF2-like"/>
    <property type="match status" value="1"/>
</dbReference>
<dbReference type="OrthoDB" id="1115105at2"/>
<evidence type="ECO:0000313" key="2">
    <source>
        <dbReference type="EMBL" id="RUO22303.1"/>
    </source>
</evidence>
<feature type="domain" description="SnoaL-like" evidence="1">
    <location>
        <begin position="17"/>
        <end position="119"/>
    </location>
</feature>
<accession>A0A432W000</accession>
<gene>
    <name evidence="2" type="ORF">CWE08_03700</name>
</gene>